<dbReference type="InterPro" id="IPR011059">
    <property type="entry name" value="Metal-dep_hydrolase_composite"/>
</dbReference>
<dbReference type="InterPro" id="IPR051781">
    <property type="entry name" value="Metallo-dep_Hydrolase"/>
</dbReference>
<comment type="caution">
    <text evidence="2">The sequence shown here is derived from an EMBL/GenBank/DDBJ whole genome shotgun (WGS) entry which is preliminary data.</text>
</comment>
<evidence type="ECO:0000256" key="1">
    <source>
        <dbReference type="SAM" id="SignalP"/>
    </source>
</evidence>
<dbReference type="GO" id="GO:0016810">
    <property type="term" value="F:hydrolase activity, acting on carbon-nitrogen (but not peptide) bonds"/>
    <property type="evidence" value="ECO:0007669"/>
    <property type="project" value="InterPro"/>
</dbReference>
<name>A0A839UN67_9GAMM</name>
<feature type="signal peptide" evidence="1">
    <location>
        <begin position="1"/>
        <end position="26"/>
    </location>
</feature>
<protein>
    <submittedName>
        <fullName evidence="2">Imidazolonepropionase-like amidohydrolase</fullName>
    </submittedName>
</protein>
<feature type="chain" id="PRO_5032277630" evidence="1">
    <location>
        <begin position="27"/>
        <end position="421"/>
    </location>
</feature>
<keyword evidence="1" id="KW-0732">Signal</keyword>
<dbReference type="PANTHER" id="PTHR43135">
    <property type="entry name" value="ALPHA-D-RIBOSE 1-METHYLPHOSPHONATE 5-TRIPHOSPHATE DIPHOSPHATASE"/>
    <property type="match status" value="1"/>
</dbReference>
<proteinExistence type="predicted"/>
<organism evidence="2 3">
    <name type="scientific">Simiduia aestuariiviva</name>
    <dbReference type="NCBI Taxonomy" id="1510459"/>
    <lineage>
        <taxon>Bacteria</taxon>
        <taxon>Pseudomonadati</taxon>
        <taxon>Pseudomonadota</taxon>
        <taxon>Gammaproteobacteria</taxon>
        <taxon>Cellvibrionales</taxon>
        <taxon>Cellvibrionaceae</taxon>
        <taxon>Simiduia</taxon>
    </lineage>
</organism>
<dbReference type="InterPro" id="IPR032466">
    <property type="entry name" value="Metal_Hydrolase"/>
</dbReference>
<dbReference type="RefSeq" id="WP_183907690.1">
    <property type="nucleotide sequence ID" value="NZ_JACHXZ010000001.1"/>
</dbReference>
<dbReference type="Gene3D" id="3.20.20.140">
    <property type="entry name" value="Metal-dependent hydrolases"/>
    <property type="match status" value="1"/>
</dbReference>
<accession>A0A839UN67</accession>
<dbReference type="Proteomes" id="UP000559987">
    <property type="component" value="Unassembled WGS sequence"/>
</dbReference>
<sequence>MNLFSKTFVKPFATALGLVLAASVSAESVLIKGADVYTAQKLLPATDVFVNNGRIEALGSNLTYKADRTIDGRGKSITAGLFNSETQLGVVEVAAIEQTVDSMTTRTDITAAFKVADAFNPNSTLLPHNRAHGLTHALVMPRAATGLFAGQVALVQLGNTPRVVHESVAVAVDFSEHGVELAGGSRASALALLRQAFADVQDYSANKAAALAGDRRTYSISLMDAEALVPVLKGEQPLIVKVQRAADIRAILKLAKAYKLKLILSGVEEGWMVAADIASAKVPVIIDPINNLPSGYESLGSRLDNVVMLHKAGITLMFTGMSWHNTHSAYLVRQSAGNAVANGLDKHVAIAAMTANPARIFNAPVAGDVIQGGPADLVLWSGDPLEVTSEPELVMAAGKVAPMVTRATMLRDRYFERLSAK</sequence>
<dbReference type="EMBL" id="JACHXZ010000001">
    <property type="protein sequence ID" value="MBB3167186.1"/>
    <property type="molecule type" value="Genomic_DNA"/>
</dbReference>
<keyword evidence="3" id="KW-1185">Reference proteome</keyword>
<keyword evidence="2" id="KW-0378">Hydrolase</keyword>
<dbReference type="SUPFAM" id="SSF51338">
    <property type="entry name" value="Composite domain of metallo-dependent hydrolases"/>
    <property type="match status" value="1"/>
</dbReference>
<evidence type="ECO:0000313" key="3">
    <source>
        <dbReference type="Proteomes" id="UP000559987"/>
    </source>
</evidence>
<dbReference type="SUPFAM" id="SSF51556">
    <property type="entry name" value="Metallo-dependent hydrolases"/>
    <property type="match status" value="1"/>
</dbReference>
<evidence type="ECO:0000313" key="2">
    <source>
        <dbReference type="EMBL" id="MBB3167186.1"/>
    </source>
</evidence>
<dbReference type="AlphaFoldDB" id="A0A839UN67"/>
<reference evidence="2 3" key="1">
    <citation type="submission" date="2020-08" db="EMBL/GenBank/DDBJ databases">
        <title>Genomic Encyclopedia of Type Strains, Phase III (KMG-III): the genomes of soil and plant-associated and newly described type strains.</title>
        <authorList>
            <person name="Whitman W."/>
        </authorList>
    </citation>
    <scope>NUCLEOTIDE SEQUENCE [LARGE SCALE GENOMIC DNA]</scope>
    <source>
        <strain evidence="2 3">CECT 8571</strain>
    </source>
</reference>
<gene>
    <name evidence="2" type="ORF">FHS30_000362</name>
</gene>
<dbReference type="PANTHER" id="PTHR43135:SF3">
    <property type="entry name" value="ALPHA-D-RIBOSE 1-METHYLPHOSPHONATE 5-TRIPHOSPHATE DIPHOSPHATASE"/>
    <property type="match status" value="1"/>
</dbReference>